<dbReference type="KEGG" id="amog:QRX60_45280"/>
<evidence type="ECO:0000313" key="1">
    <source>
        <dbReference type="EMBL" id="WIY01174.1"/>
    </source>
</evidence>
<keyword evidence="2" id="KW-1185">Reference proteome</keyword>
<dbReference type="RefSeq" id="WP_285997632.1">
    <property type="nucleotide sequence ID" value="NZ_CP127295.1"/>
</dbReference>
<dbReference type="Pfam" id="PF19086">
    <property type="entry name" value="Terpene_syn_C_2"/>
    <property type="match status" value="1"/>
</dbReference>
<dbReference type="Gene3D" id="1.10.600.10">
    <property type="entry name" value="Farnesyl Diphosphate Synthase"/>
    <property type="match status" value="1"/>
</dbReference>
<dbReference type="SUPFAM" id="SSF48576">
    <property type="entry name" value="Terpenoid synthases"/>
    <property type="match status" value="1"/>
</dbReference>
<sequence>MAELFFPFPVHAEIGCEEYDRKAGDWLSRHSDLPPARLEAVVRSRAAALVAFTVSPTRPELVELASAWTAAYLLVDDVLESAPIEEAAVMAACGQRIWDDPSSPAPSTAITAMVRQIARETLALATPAQRQRLRVAHQRYFAAAVTERLLDAAERPPSAEVHTGVREQASGLAAMSAVVEFAMGMDIPEHEYHSAPVRSFFQAAHLAIAWINDIGAFAKDAKEGHHNVVAVLAARSGLNSLEATNEAVALLGSVHYALSELSRLLLREGSPPLRAYVESMVRHLGAFTPWLLHSPRYSGMLADEPFTTTGNAPDGVEAVPDIAAIAWWWNHLPARTVA</sequence>
<dbReference type="AlphaFoldDB" id="A0A9Y2JQK4"/>
<gene>
    <name evidence="1" type="ORF">QRX60_45280</name>
</gene>
<protein>
    <submittedName>
        <fullName evidence="1">Terpene synthase family protein</fullName>
    </submittedName>
</protein>
<evidence type="ECO:0000313" key="2">
    <source>
        <dbReference type="Proteomes" id="UP001239397"/>
    </source>
</evidence>
<name>A0A9Y2JQK4_9PSEU</name>
<dbReference type="Proteomes" id="UP001239397">
    <property type="component" value="Chromosome"/>
</dbReference>
<dbReference type="EMBL" id="CP127295">
    <property type="protein sequence ID" value="WIY01174.1"/>
    <property type="molecule type" value="Genomic_DNA"/>
</dbReference>
<proteinExistence type="predicted"/>
<reference evidence="1 2" key="1">
    <citation type="submission" date="2023-06" db="EMBL/GenBank/DDBJ databases">
        <authorList>
            <person name="Oyuntsetseg B."/>
            <person name="Kim S.B."/>
        </authorList>
    </citation>
    <scope>NUCLEOTIDE SEQUENCE [LARGE SCALE GENOMIC DNA]</scope>
    <source>
        <strain evidence="1 2">4-36</strain>
    </source>
</reference>
<organism evidence="1 2">
    <name type="scientific">Amycolatopsis mongoliensis</name>
    <dbReference type="NCBI Taxonomy" id="715475"/>
    <lineage>
        <taxon>Bacteria</taxon>
        <taxon>Bacillati</taxon>
        <taxon>Actinomycetota</taxon>
        <taxon>Actinomycetes</taxon>
        <taxon>Pseudonocardiales</taxon>
        <taxon>Pseudonocardiaceae</taxon>
        <taxon>Amycolatopsis</taxon>
    </lineage>
</organism>
<dbReference type="InterPro" id="IPR008949">
    <property type="entry name" value="Isoprenoid_synthase_dom_sf"/>
</dbReference>
<accession>A0A9Y2JQK4</accession>